<gene>
    <name evidence="1" type="ORF">GPU96_10g19450</name>
</gene>
<name>A0A9Q9FCE7_ENCHE</name>
<sequence>MSTSSQGDIPQEYISNENPFAYMKEYSGSQSLDPEVKLRLNALQQMQPKFIPLGINSRILKAEQTIKIKAIVECQIEKLLDEGMKLIDSNVPEREEALRRNADDPRVLDILISIGRLRLLSNQERLREKVYCALKSMVPQDMTNSIDYSSSISEDYLSDAMEYEELEEKSNRAETPMSAGD</sequence>
<evidence type="ECO:0000313" key="1">
    <source>
        <dbReference type="EMBL" id="UTX44155.1"/>
    </source>
</evidence>
<protein>
    <submittedName>
        <fullName evidence="1">Uncharacterized protein</fullName>
    </submittedName>
</protein>
<dbReference type="EMBL" id="CP075156">
    <property type="protein sequence ID" value="UTX44155.1"/>
    <property type="molecule type" value="Genomic_DNA"/>
</dbReference>
<dbReference type="Proteomes" id="UP001059546">
    <property type="component" value="Chromosome X"/>
</dbReference>
<accession>A0A9Q9FCE7</accession>
<reference evidence="1" key="1">
    <citation type="submission" date="2021-05" db="EMBL/GenBank/DDBJ databases">
        <title>Encephalitozoon hellem ATCC 50604 Complete Genome.</title>
        <authorList>
            <person name="Mascarenhas dos Santos A.C."/>
            <person name="Julian A.T."/>
            <person name="Pombert J.-F."/>
        </authorList>
    </citation>
    <scope>NUCLEOTIDE SEQUENCE</scope>
    <source>
        <strain evidence="1">ATCC 50604</strain>
    </source>
</reference>
<proteinExistence type="predicted"/>
<organism evidence="1 2">
    <name type="scientific">Encephalitozoon hellem</name>
    <name type="common">Microsporidian parasite</name>
    <dbReference type="NCBI Taxonomy" id="27973"/>
    <lineage>
        <taxon>Eukaryota</taxon>
        <taxon>Fungi</taxon>
        <taxon>Fungi incertae sedis</taxon>
        <taxon>Microsporidia</taxon>
        <taxon>Unikaryonidae</taxon>
        <taxon>Encephalitozoon</taxon>
    </lineage>
</organism>
<evidence type="ECO:0000313" key="2">
    <source>
        <dbReference type="Proteomes" id="UP001059546"/>
    </source>
</evidence>
<dbReference type="AlphaFoldDB" id="A0A9Q9FCE7"/>